<dbReference type="OrthoDB" id="582199at2"/>
<dbReference type="Gene3D" id="1.10.10.10">
    <property type="entry name" value="Winged helix-like DNA-binding domain superfamily/Winged helix DNA-binding domain"/>
    <property type="match status" value="1"/>
</dbReference>
<sequence length="155" mass="17660">MLANPNPSLALLMHDISQRVRYAFDAKARDIGVTRQQWRTLFLLSRMDGPTQSEVADILEVERITLTRMIDRLADAGLVERRADPNDRRVWRLHITEKAGDIVDRLTEIGRSVEQTYMAAISPQEATLLFELLGRIRESMRDEGSAVPSQNKVES</sequence>
<dbReference type="AlphaFoldDB" id="A0A437M841"/>
<proteinExistence type="predicted"/>
<dbReference type="GO" id="GO:0003677">
    <property type="term" value="F:DNA binding"/>
    <property type="evidence" value="ECO:0007669"/>
    <property type="project" value="UniProtKB-KW"/>
</dbReference>
<dbReference type="PANTHER" id="PTHR42756:SF1">
    <property type="entry name" value="TRANSCRIPTIONAL REPRESSOR OF EMRAB OPERON"/>
    <property type="match status" value="1"/>
</dbReference>
<evidence type="ECO:0000313" key="5">
    <source>
        <dbReference type="EMBL" id="RVT93880.1"/>
    </source>
</evidence>
<evidence type="ECO:0000256" key="2">
    <source>
        <dbReference type="ARBA" id="ARBA00023125"/>
    </source>
</evidence>
<dbReference type="GO" id="GO:0003700">
    <property type="term" value="F:DNA-binding transcription factor activity"/>
    <property type="evidence" value="ECO:0007669"/>
    <property type="project" value="InterPro"/>
</dbReference>
<organism evidence="5 6">
    <name type="scientific">Sphingomonas crocodyli</name>
    <dbReference type="NCBI Taxonomy" id="1979270"/>
    <lineage>
        <taxon>Bacteria</taxon>
        <taxon>Pseudomonadati</taxon>
        <taxon>Pseudomonadota</taxon>
        <taxon>Alphaproteobacteria</taxon>
        <taxon>Sphingomonadales</taxon>
        <taxon>Sphingomonadaceae</taxon>
        <taxon>Sphingomonas</taxon>
    </lineage>
</organism>
<dbReference type="EMBL" id="SACN01000001">
    <property type="protein sequence ID" value="RVT93880.1"/>
    <property type="molecule type" value="Genomic_DNA"/>
</dbReference>
<protein>
    <submittedName>
        <fullName evidence="5">MarR family transcriptional regulator</fullName>
    </submittedName>
</protein>
<dbReference type="Proteomes" id="UP000282971">
    <property type="component" value="Unassembled WGS sequence"/>
</dbReference>
<dbReference type="SUPFAM" id="SSF46785">
    <property type="entry name" value="Winged helix' DNA-binding domain"/>
    <property type="match status" value="1"/>
</dbReference>
<dbReference type="SMART" id="SM00347">
    <property type="entry name" value="HTH_MARR"/>
    <property type="match status" value="1"/>
</dbReference>
<dbReference type="PROSITE" id="PS01117">
    <property type="entry name" value="HTH_MARR_1"/>
    <property type="match status" value="1"/>
</dbReference>
<keyword evidence="1" id="KW-0805">Transcription regulation</keyword>
<gene>
    <name evidence="5" type="ORF">EOD43_08470</name>
</gene>
<dbReference type="PANTHER" id="PTHR42756">
    <property type="entry name" value="TRANSCRIPTIONAL REGULATOR, MARR"/>
    <property type="match status" value="1"/>
</dbReference>
<evidence type="ECO:0000259" key="4">
    <source>
        <dbReference type="PROSITE" id="PS50995"/>
    </source>
</evidence>
<dbReference type="InterPro" id="IPR023187">
    <property type="entry name" value="Tscrpt_reg_MarR-type_CS"/>
</dbReference>
<reference evidence="5 6" key="1">
    <citation type="submission" date="2019-01" db="EMBL/GenBank/DDBJ databases">
        <authorList>
            <person name="Chen W.-M."/>
        </authorList>
    </citation>
    <scope>NUCLEOTIDE SEQUENCE [LARGE SCALE GENOMIC DNA]</scope>
    <source>
        <strain evidence="5 6">CCP-7</strain>
    </source>
</reference>
<dbReference type="PRINTS" id="PR00598">
    <property type="entry name" value="HTHMARR"/>
</dbReference>
<evidence type="ECO:0000256" key="3">
    <source>
        <dbReference type="ARBA" id="ARBA00023163"/>
    </source>
</evidence>
<dbReference type="InterPro" id="IPR036388">
    <property type="entry name" value="WH-like_DNA-bd_sf"/>
</dbReference>
<evidence type="ECO:0000256" key="1">
    <source>
        <dbReference type="ARBA" id="ARBA00023015"/>
    </source>
</evidence>
<keyword evidence="3" id="KW-0804">Transcription</keyword>
<dbReference type="Pfam" id="PF01047">
    <property type="entry name" value="MarR"/>
    <property type="match status" value="1"/>
</dbReference>
<name>A0A437M841_9SPHN</name>
<dbReference type="InterPro" id="IPR036390">
    <property type="entry name" value="WH_DNA-bd_sf"/>
</dbReference>
<comment type="caution">
    <text evidence="5">The sequence shown here is derived from an EMBL/GenBank/DDBJ whole genome shotgun (WGS) entry which is preliminary data.</text>
</comment>
<accession>A0A437M841</accession>
<dbReference type="InterPro" id="IPR000835">
    <property type="entry name" value="HTH_MarR-typ"/>
</dbReference>
<dbReference type="PROSITE" id="PS50995">
    <property type="entry name" value="HTH_MARR_2"/>
    <property type="match status" value="1"/>
</dbReference>
<keyword evidence="6" id="KW-1185">Reference proteome</keyword>
<keyword evidence="2" id="KW-0238">DNA-binding</keyword>
<feature type="domain" description="HTH marR-type" evidence="4">
    <location>
        <begin position="6"/>
        <end position="138"/>
    </location>
</feature>
<evidence type="ECO:0000313" key="6">
    <source>
        <dbReference type="Proteomes" id="UP000282971"/>
    </source>
</evidence>